<dbReference type="AlphaFoldDB" id="A0A364N029"/>
<sequence>MSDNFLFSCLPPLLASLFCCSFWEFLAIFRFWYPKADHPSTAPAPIIRVARIWPGAYDDKIEISSHYRHLVVDEARRATDHYFEYEALSYAWGSKDGPSHVHVREYGNRECEMQFTRNLDEALRHVRKEHEPRLVWIDALCINQSDDTEKGFQVAMMGEIYRLADCVIAWLGPEGDGSEAAFDLMREWICELSSKTLDLPSWVPDWSSRINTFDNPYASWSACGWISAQAAILDENRLRVTGMKCAQITEVFRYERDSSWYKRDMVELLRKLRPYVEFEEDDVVAEAKKVQRLSRCFAGDSFSEDFLPVNFTQPILQDVADDIRTIWSTEKDATELEDELIKPETWIDRNRFAMRDTETQELHTDLVAILEKAGIKVESYQRRPHRLEVLPETLKAAGAPLEDFILV</sequence>
<feature type="domain" description="Heterokaryon incompatibility" evidence="2">
    <location>
        <begin position="85"/>
        <end position="188"/>
    </location>
</feature>
<reference evidence="4" key="1">
    <citation type="submission" date="2018-05" db="EMBL/GenBank/DDBJ databases">
        <title>Draft genome sequence of Stemphylium lycopersici strain CIDEFI 213.</title>
        <authorList>
            <person name="Medina R."/>
            <person name="Franco M.E.E."/>
            <person name="Lucentini C.G."/>
            <person name="Saparrat M.C.N."/>
            <person name="Balatti P.A."/>
        </authorList>
    </citation>
    <scope>NUCLEOTIDE SEQUENCE [LARGE SCALE GENOMIC DNA]</scope>
    <source>
        <strain evidence="4">CIDEFI 213</strain>
    </source>
</reference>
<evidence type="ECO:0000313" key="3">
    <source>
        <dbReference type="EMBL" id="RAR08217.1"/>
    </source>
</evidence>
<dbReference type="Pfam" id="PF06985">
    <property type="entry name" value="HET"/>
    <property type="match status" value="1"/>
</dbReference>
<evidence type="ECO:0000259" key="2">
    <source>
        <dbReference type="Pfam" id="PF06985"/>
    </source>
</evidence>
<name>A0A364N029_STELY</name>
<proteinExistence type="predicted"/>
<protein>
    <submittedName>
        <fullName evidence="3">HET-domain-containing protein</fullName>
    </submittedName>
</protein>
<gene>
    <name evidence="3" type="ORF">DDE83_006134</name>
</gene>
<dbReference type="PANTHER" id="PTHR24148:SF64">
    <property type="entry name" value="HETEROKARYON INCOMPATIBILITY DOMAIN-CONTAINING PROTEIN"/>
    <property type="match status" value="1"/>
</dbReference>
<evidence type="ECO:0000313" key="4">
    <source>
        <dbReference type="Proteomes" id="UP000249619"/>
    </source>
</evidence>
<keyword evidence="1" id="KW-0472">Membrane</keyword>
<comment type="caution">
    <text evidence="3">The sequence shown here is derived from an EMBL/GenBank/DDBJ whole genome shotgun (WGS) entry which is preliminary data.</text>
</comment>
<organism evidence="3 4">
    <name type="scientific">Stemphylium lycopersici</name>
    <name type="common">Tomato gray leaf spot disease fungus</name>
    <name type="synonym">Thyrospora lycopersici</name>
    <dbReference type="NCBI Taxonomy" id="183478"/>
    <lineage>
        <taxon>Eukaryota</taxon>
        <taxon>Fungi</taxon>
        <taxon>Dikarya</taxon>
        <taxon>Ascomycota</taxon>
        <taxon>Pezizomycotina</taxon>
        <taxon>Dothideomycetes</taxon>
        <taxon>Pleosporomycetidae</taxon>
        <taxon>Pleosporales</taxon>
        <taxon>Pleosporineae</taxon>
        <taxon>Pleosporaceae</taxon>
        <taxon>Stemphylium</taxon>
    </lineage>
</organism>
<keyword evidence="4" id="KW-1185">Reference proteome</keyword>
<dbReference type="InterPro" id="IPR052895">
    <property type="entry name" value="HetReg/Transcr_Mod"/>
</dbReference>
<dbReference type="InterPro" id="IPR010730">
    <property type="entry name" value="HET"/>
</dbReference>
<accession>A0A364N029</accession>
<evidence type="ECO:0000256" key="1">
    <source>
        <dbReference type="SAM" id="Phobius"/>
    </source>
</evidence>
<dbReference type="EMBL" id="QGDH01000090">
    <property type="protein sequence ID" value="RAR08217.1"/>
    <property type="molecule type" value="Genomic_DNA"/>
</dbReference>
<dbReference type="PANTHER" id="PTHR24148">
    <property type="entry name" value="ANKYRIN REPEAT DOMAIN-CONTAINING PROTEIN 39 HOMOLOG-RELATED"/>
    <property type="match status" value="1"/>
</dbReference>
<dbReference type="OrthoDB" id="2157530at2759"/>
<dbReference type="STRING" id="183478.A0A364N029"/>
<keyword evidence="1" id="KW-0812">Transmembrane</keyword>
<feature type="transmembrane region" description="Helical" evidence="1">
    <location>
        <begin position="12"/>
        <end position="33"/>
    </location>
</feature>
<keyword evidence="1" id="KW-1133">Transmembrane helix</keyword>
<dbReference type="Proteomes" id="UP000249619">
    <property type="component" value="Unassembled WGS sequence"/>
</dbReference>